<gene>
    <name evidence="2" type="ORF">L596_026031</name>
</gene>
<comment type="caution">
    <text evidence="2">The sequence shown here is derived from an EMBL/GenBank/DDBJ whole genome shotgun (WGS) entry which is preliminary data.</text>
</comment>
<dbReference type="Proteomes" id="UP000298663">
    <property type="component" value="Unassembled WGS sequence"/>
</dbReference>
<feature type="compositionally biased region" description="Polar residues" evidence="1">
    <location>
        <begin position="17"/>
        <end position="28"/>
    </location>
</feature>
<sequence length="108" mass="12436">MTFKVRGSRNPSKRRTFGNNSRNSSADSINFDRGESEPDFLRELEALRGRSCATVEKRYEILKARDRILQRLRKHESGGATKKLIVENSLNFEPESKLGALLVNFERH</sequence>
<name>A0A4U5M067_STECR</name>
<reference evidence="2 3" key="1">
    <citation type="journal article" date="2015" name="Genome Biol.">
        <title>Comparative genomics of Steinernema reveals deeply conserved gene regulatory networks.</title>
        <authorList>
            <person name="Dillman A.R."/>
            <person name="Macchietto M."/>
            <person name="Porter C.F."/>
            <person name="Rogers A."/>
            <person name="Williams B."/>
            <person name="Antoshechkin I."/>
            <person name="Lee M.M."/>
            <person name="Goodwin Z."/>
            <person name="Lu X."/>
            <person name="Lewis E.E."/>
            <person name="Goodrich-Blair H."/>
            <person name="Stock S.P."/>
            <person name="Adams B.J."/>
            <person name="Sternberg P.W."/>
            <person name="Mortazavi A."/>
        </authorList>
    </citation>
    <scope>NUCLEOTIDE SEQUENCE [LARGE SCALE GENOMIC DNA]</scope>
    <source>
        <strain evidence="2 3">ALL</strain>
    </source>
</reference>
<proteinExistence type="predicted"/>
<reference evidence="2 3" key="2">
    <citation type="journal article" date="2019" name="G3 (Bethesda)">
        <title>Hybrid Assembly of the Genome of the Entomopathogenic Nematode Steinernema carpocapsae Identifies the X-Chromosome.</title>
        <authorList>
            <person name="Serra L."/>
            <person name="Macchietto M."/>
            <person name="Macias-Munoz A."/>
            <person name="McGill C.J."/>
            <person name="Rodriguez I.M."/>
            <person name="Rodriguez B."/>
            <person name="Murad R."/>
            <person name="Mortazavi A."/>
        </authorList>
    </citation>
    <scope>NUCLEOTIDE SEQUENCE [LARGE SCALE GENOMIC DNA]</scope>
    <source>
        <strain evidence="2 3">ALL</strain>
    </source>
</reference>
<evidence type="ECO:0000256" key="1">
    <source>
        <dbReference type="SAM" id="MobiDB-lite"/>
    </source>
</evidence>
<feature type="region of interest" description="Disordered" evidence="1">
    <location>
        <begin position="1"/>
        <end position="34"/>
    </location>
</feature>
<keyword evidence="3" id="KW-1185">Reference proteome</keyword>
<evidence type="ECO:0000313" key="3">
    <source>
        <dbReference type="Proteomes" id="UP000298663"/>
    </source>
</evidence>
<protein>
    <submittedName>
        <fullName evidence="2">Uncharacterized protein</fullName>
    </submittedName>
</protein>
<organism evidence="2 3">
    <name type="scientific">Steinernema carpocapsae</name>
    <name type="common">Entomopathogenic nematode</name>
    <dbReference type="NCBI Taxonomy" id="34508"/>
    <lineage>
        <taxon>Eukaryota</taxon>
        <taxon>Metazoa</taxon>
        <taxon>Ecdysozoa</taxon>
        <taxon>Nematoda</taxon>
        <taxon>Chromadorea</taxon>
        <taxon>Rhabditida</taxon>
        <taxon>Tylenchina</taxon>
        <taxon>Panagrolaimomorpha</taxon>
        <taxon>Strongyloidoidea</taxon>
        <taxon>Steinernematidae</taxon>
        <taxon>Steinernema</taxon>
    </lineage>
</organism>
<dbReference type="OrthoDB" id="21502at2759"/>
<evidence type="ECO:0000313" key="2">
    <source>
        <dbReference type="EMBL" id="TKR62010.1"/>
    </source>
</evidence>
<dbReference type="AlphaFoldDB" id="A0A4U5M067"/>
<accession>A0A4U5M067</accession>
<dbReference type="EMBL" id="AZBU02000010">
    <property type="protein sequence ID" value="TKR62010.1"/>
    <property type="molecule type" value="Genomic_DNA"/>
</dbReference>